<dbReference type="PANTHER" id="PTHR36855:SF1">
    <property type="entry name" value="PEROXISOME MEMBRANE ANCHOR PROTEIN PEX14P N-TERMINAL DOMAIN-CONTAINING PROTEIN"/>
    <property type="match status" value="1"/>
</dbReference>
<dbReference type="PANTHER" id="PTHR36855">
    <property type="entry name" value="CHROMOSOME 10, WHOLE GENOME SHOTGUN SEQUENCE"/>
    <property type="match status" value="1"/>
</dbReference>
<organism evidence="4 5">
    <name type="scientific">Phyllachora maydis</name>
    <dbReference type="NCBI Taxonomy" id="1825666"/>
    <lineage>
        <taxon>Eukaryota</taxon>
        <taxon>Fungi</taxon>
        <taxon>Dikarya</taxon>
        <taxon>Ascomycota</taxon>
        <taxon>Pezizomycotina</taxon>
        <taxon>Sordariomycetes</taxon>
        <taxon>Sordariomycetidae</taxon>
        <taxon>Phyllachorales</taxon>
        <taxon>Phyllachoraceae</taxon>
        <taxon>Phyllachora</taxon>
    </lineage>
</organism>
<feature type="domain" description="PEX14-like helix-turn-helix" evidence="3">
    <location>
        <begin position="20"/>
        <end position="88"/>
    </location>
</feature>
<gene>
    <name evidence="4" type="ORF">P8C59_006370</name>
</gene>
<sequence length="243" mass="26551">MGELAEGAAGLTLSDASMACFRMFNSYPWMHDREFFRALDATVGPLTPSSEGWEAKTVSIVVQSRIWYFQAKRAIDVDRASYDRFAAQDAAAARLDRALLDRLVQVQERMRAMTDPDVPAWQARAPTVDVSRKADDDHEAEGHDGVAARTTPGHGADEAPYPLGFQQVMEAVTSGQPVPGVRDIPNSIVRAPGISPVGKMQPPRKPWQKQQSHVGDASSGLASTTLDAEFPRLDDDDDDDDDV</sequence>
<reference evidence="4" key="1">
    <citation type="journal article" date="2023" name="Mol. Plant Microbe Interact.">
        <title>Elucidating the Obligate Nature and Biological Capacity of an Invasive Fungal Corn Pathogen.</title>
        <authorList>
            <person name="MacCready J.S."/>
            <person name="Roggenkamp E.M."/>
            <person name="Gdanetz K."/>
            <person name="Chilvers M.I."/>
        </authorList>
    </citation>
    <scope>NUCLEOTIDE SEQUENCE</scope>
    <source>
        <strain evidence="4">PM02</strain>
    </source>
</reference>
<feature type="domain" description="Peroxisomal membrane protein PEX14-like KPWE" evidence="2">
    <location>
        <begin position="160"/>
        <end position="209"/>
    </location>
</feature>
<keyword evidence="5" id="KW-1185">Reference proteome</keyword>
<protein>
    <submittedName>
        <fullName evidence="4">Uncharacterized protein</fullName>
    </submittedName>
</protein>
<feature type="compositionally biased region" description="Basic and acidic residues" evidence="1">
    <location>
        <begin position="131"/>
        <end position="146"/>
    </location>
</feature>
<feature type="region of interest" description="Disordered" evidence="1">
    <location>
        <begin position="131"/>
        <end position="157"/>
    </location>
</feature>
<comment type="caution">
    <text evidence="4">The sequence shown here is derived from an EMBL/GenBank/DDBJ whole genome shotgun (WGS) entry which is preliminary data.</text>
</comment>
<dbReference type="Proteomes" id="UP001217918">
    <property type="component" value="Unassembled WGS sequence"/>
</dbReference>
<accession>A0AAD9I665</accession>
<dbReference type="InterPro" id="IPR058841">
    <property type="entry name" value="HTH_76"/>
</dbReference>
<dbReference type="InterPro" id="IPR040554">
    <property type="entry name" value="KPWE_PEX14_dom"/>
</dbReference>
<name>A0AAD9I665_9PEZI</name>
<feature type="compositionally biased region" description="Acidic residues" evidence="1">
    <location>
        <begin position="234"/>
        <end position="243"/>
    </location>
</feature>
<evidence type="ECO:0000259" key="2">
    <source>
        <dbReference type="Pfam" id="PF17733"/>
    </source>
</evidence>
<evidence type="ECO:0000259" key="3">
    <source>
        <dbReference type="Pfam" id="PF25871"/>
    </source>
</evidence>
<feature type="region of interest" description="Disordered" evidence="1">
    <location>
        <begin position="189"/>
        <end position="243"/>
    </location>
</feature>
<dbReference type="AlphaFoldDB" id="A0AAD9I665"/>
<evidence type="ECO:0000313" key="5">
    <source>
        <dbReference type="Proteomes" id="UP001217918"/>
    </source>
</evidence>
<evidence type="ECO:0000313" key="4">
    <source>
        <dbReference type="EMBL" id="KAK2071989.1"/>
    </source>
</evidence>
<dbReference type="Pfam" id="PF17733">
    <property type="entry name" value="KPWE_dom"/>
    <property type="match status" value="1"/>
</dbReference>
<proteinExistence type="predicted"/>
<dbReference type="Pfam" id="PF25871">
    <property type="entry name" value="HTH_76"/>
    <property type="match status" value="1"/>
</dbReference>
<evidence type="ECO:0000256" key="1">
    <source>
        <dbReference type="SAM" id="MobiDB-lite"/>
    </source>
</evidence>
<dbReference type="EMBL" id="JAQQPM010000005">
    <property type="protein sequence ID" value="KAK2071989.1"/>
    <property type="molecule type" value="Genomic_DNA"/>
</dbReference>